<dbReference type="PROSITE" id="PS50097">
    <property type="entry name" value="BTB"/>
    <property type="match status" value="1"/>
</dbReference>
<dbReference type="InterPro" id="IPR011333">
    <property type="entry name" value="SKP1/BTB/POZ_sf"/>
</dbReference>
<proteinExistence type="predicted"/>
<organism evidence="3">
    <name type="scientific">Laccaria bicolor (strain S238N-H82 / ATCC MYA-4686)</name>
    <name type="common">Bicoloured deceiver</name>
    <name type="synonym">Laccaria laccata var. bicolor</name>
    <dbReference type="NCBI Taxonomy" id="486041"/>
    <lineage>
        <taxon>Eukaryota</taxon>
        <taxon>Fungi</taxon>
        <taxon>Dikarya</taxon>
        <taxon>Basidiomycota</taxon>
        <taxon>Agaricomycotina</taxon>
        <taxon>Agaricomycetes</taxon>
        <taxon>Agaricomycetidae</taxon>
        <taxon>Agaricales</taxon>
        <taxon>Agaricineae</taxon>
        <taxon>Hydnangiaceae</taxon>
        <taxon>Laccaria</taxon>
    </lineage>
</organism>
<dbReference type="SMART" id="SM00225">
    <property type="entry name" value="BTB"/>
    <property type="match status" value="1"/>
</dbReference>
<gene>
    <name evidence="2" type="ORF">LACBIDRAFT_325973</name>
</gene>
<evidence type="ECO:0000313" key="2">
    <source>
        <dbReference type="EMBL" id="EDR09541.1"/>
    </source>
</evidence>
<evidence type="ECO:0000259" key="1">
    <source>
        <dbReference type="PROSITE" id="PS50097"/>
    </source>
</evidence>
<sequence length="404" mass="45690">MDSDTTGTTAPPTKHPDFWFHDGSIIFSVQNTLFRVHQTVLSNHSEFFAGLFTVPQPSGEAVIDGCHVVPLYDKVDDVIDLLKAVYDPSHFDNLPPEAELDSLLDFISGILRLSTKYVFQSLRRRCISLLSSKLPTSFAAYKMKAALRTYEPIKSDAIMRVIHLAYENHVLQILPYAYYCVARMGGRRILTRKEGDIDWETKSKCLVGRDCLRLAVMKMSHSFLFNFRRSPQCRSPLCAYARGPYAEWHVLEAEDPLDPLGQYTSWHELHVCREQKVWNKLPSFFGMSTWNELKSTMRFYFWIMEIFFTSGSRVPLATARPINVTLSRQPPRLLPLNVSHILPTLLTPNSDASSPVNQYRLASSIPMSSITIAHALARFSLGEQSIPVSESAIAAVTSPNAWSP</sequence>
<dbReference type="Proteomes" id="UP000001194">
    <property type="component" value="Unassembled WGS sequence"/>
</dbReference>
<dbReference type="InterPro" id="IPR000210">
    <property type="entry name" value="BTB/POZ_dom"/>
</dbReference>
<accession>B0D6V4</accession>
<name>B0D6V4_LACBS</name>
<dbReference type="HOGENOM" id="CLU_033082_5_1_1"/>
<dbReference type="OrthoDB" id="3218112at2759"/>
<dbReference type="Gene3D" id="3.30.710.10">
    <property type="entry name" value="Potassium Channel Kv1.1, Chain A"/>
    <property type="match status" value="1"/>
</dbReference>
<evidence type="ECO:0000313" key="3">
    <source>
        <dbReference type="Proteomes" id="UP000001194"/>
    </source>
</evidence>
<reference evidence="2 3" key="1">
    <citation type="journal article" date="2008" name="Nature">
        <title>The genome of Laccaria bicolor provides insights into mycorrhizal symbiosis.</title>
        <authorList>
            <person name="Martin F."/>
            <person name="Aerts A."/>
            <person name="Ahren D."/>
            <person name="Brun A."/>
            <person name="Danchin E.G.J."/>
            <person name="Duchaussoy F."/>
            <person name="Gibon J."/>
            <person name="Kohler A."/>
            <person name="Lindquist E."/>
            <person name="Pereda V."/>
            <person name="Salamov A."/>
            <person name="Shapiro H.J."/>
            <person name="Wuyts J."/>
            <person name="Blaudez D."/>
            <person name="Buee M."/>
            <person name="Brokstein P."/>
            <person name="Canbaeck B."/>
            <person name="Cohen D."/>
            <person name="Courty P.E."/>
            <person name="Coutinho P.M."/>
            <person name="Delaruelle C."/>
            <person name="Detter J.C."/>
            <person name="Deveau A."/>
            <person name="DiFazio S."/>
            <person name="Duplessis S."/>
            <person name="Fraissinet-Tachet L."/>
            <person name="Lucic E."/>
            <person name="Frey-Klett P."/>
            <person name="Fourrey C."/>
            <person name="Feussner I."/>
            <person name="Gay G."/>
            <person name="Grimwood J."/>
            <person name="Hoegger P.J."/>
            <person name="Jain P."/>
            <person name="Kilaru S."/>
            <person name="Labbe J."/>
            <person name="Lin Y.C."/>
            <person name="Legue V."/>
            <person name="Le Tacon F."/>
            <person name="Marmeisse R."/>
            <person name="Melayah D."/>
            <person name="Montanini B."/>
            <person name="Muratet M."/>
            <person name="Nehls U."/>
            <person name="Niculita-Hirzel H."/>
            <person name="Oudot-Le Secq M.P."/>
            <person name="Peter M."/>
            <person name="Quesneville H."/>
            <person name="Rajashekar B."/>
            <person name="Reich M."/>
            <person name="Rouhier N."/>
            <person name="Schmutz J."/>
            <person name="Yin T."/>
            <person name="Chalot M."/>
            <person name="Henrissat B."/>
            <person name="Kuees U."/>
            <person name="Lucas S."/>
            <person name="Van de Peer Y."/>
            <person name="Podila G.K."/>
            <person name="Polle A."/>
            <person name="Pukkila P.J."/>
            <person name="Richardson P.M."/>
            <person name="Rouze P."/>
            <person name="Sanders I.R."/>
            <person name="Stajich J.E."/>
            <person name="Tunlid A."/>
            <person name="Tuskan G."/>
            <person name="Grigoriev I.V."/>
        </authorList>
    </citation>
    <scope>NUCLEOTIDE SEQUENCE [LARGE SCALE GENOMIC DNA]</scope>
    <source>
        <strain evidence="3">S238N-H82 / ATCC MYA-4686</strain>
    </source>
</reference>
<dbReference type="EMBL" id="DS547099">
    <property type="protein sequence ID" value="EDR09541.1"/>
    <property type="molecule type" value="Genomic_DNA"/>
</dbReference>
<dbReference type="AlphaFoldDB" id="B0D6V4"/>
<feature type="domain" description="BTB" evidence="1">
    <location>
        <begin position="23"/>
        <end position="87"/>
    </location>
</feature>
<dbReference type="InParanoid" id="B0D6V4"/>
<dbReference type="SUPFAM" id="SSF54695">
    <property type="entry name" value="POZ domain"/>
    <property type="match status" value="1"/>
</dbReference>
<dbReference type="KEGG" id="lbc:LACBIDRAFT_325973"/>
<dbReference type="Pfam" id="PF00651">
    <property type="entry name" value="BTB"/>
    <property type="match status" value="1"/>
</dbReference>
<keyword evidence="3" id="KW-1185">Reference proteome</keyword>
<protein>
    <submittedName>
        <fullName evidence="2">Predicted protein</fullName>
    </submittedName>
</protein>
<dbReference type="GeneID" id="6075388"/>
<dbReference type="RefSeq" id="XP_001879890.1">
    <property type="nucleotide sequence ID" value="XM_001879855.1"/>
</dbReference>